<sequence>MASPNVEALSVTHVEKKKKPPARYWDGPNDGNKEGKDGEQTEQKEQQTQRATKRKQSEDQADGKDVLSGKPDPFPGPAPIPEDRLQKFKRKEKTKKPRRQNYKLKDMIARSEETSEMAQKQAARLDLLLPEDAGFLEGDEDEDTCTISQEDIADSVDISSGTKYFNLKLSQFGPYRADYSKTGRQLLLGGRRGHVACIDWQSKQLMCEINVMETVNDVKWLHSEAMYAVAQKKWLYIYDCNGIELHCIRKFNDVLRMQFLPYHFLLATASATGFLQYLDVSVGKEVAAICTKGGRLDVMCQNPHNAVVHLGHSNGTVTLWSPNQKEALVKMLCHQGGVRSVAVDKTGTYMVTSGMDKKLKVYDVRAFKVLKSYFLPAGASCLSLSQRGLLSAATGDIVQVYRDVWSTPVTKPYMAHRVQRTVWGMHFCPFEDVLGVGHGDGFTSMLIPGAGEPNFDSLDANPYRSTKQRQEWEVKALLEKIQPELISLDPTELSRVDRATFDMKHQDRVQALGFDPLAKEKFIPRYKKKGRSSAGNVERRKRKVAHEDLREDIQKSAEDKKKIEKERKQSEEKKAVLSSQKSALDRFKK</sequence>
<keyword evidence="13" id="KW-1185">Reference proteome</keyword>
<gene>
    <name evidence="12" type="ORF">VZT92_025535</name>
</gene>
<dbReference type="PANTHER" id="PTHR14085">
    <property type="entry name" value="WD-REPEAT PROTEIN BING4"/>
    <property type="match status" value="1"/>
</dbReference>
<dbReference type="InterPro" id="IPR040315">
    <property type="entry name" value="WDR46/Utp7"/>
</dbReference>
<dbReference type="SMART" id="SM00320">
    <property type="entry name" value="WD40"/>
    <property type="match status" value="2"/>
</dbReference>
<accession>A0AAW1DWV9</accession>
<dbReference type="Proteomes" id="UP001488805">
    <property type="component" value="Unassembled WGS sequence"/>
</dbReference>
<dbReference type="InterPro" id="IPR015943">
    <property type="entry name" value="WD40/YVTN_repeat-like_dom_sf"/>
</dbReference>
<feature type="domain" description="BING4 C-terminal" evidence="11">
    <location>
        <begin position="412"/>
        <end position="490"/>
    </location>
</feature>
<protein>
    <recommendedName>
        <fullName evidence="8">WD repeat-containing protein 46</fullName>
    </recommendedName>
</protein>
<evidence type="ECO:0000256" key="9">
    <source>
        <dbReference type="PROSITE-ProRule" id="PRU00221"/>
    </source>
</evidence>
<feature type="compositionally biased region" description="Basic residues" evidence="10">
    <location>
        <begin position="87"/>
        <end position="101"/>
    </location>
</feature>
<evidence type="ECO:0000313" key="13">
    <source>
        <dbReference type="Proteomes" id="UP001488805"/>
    </source>
</evidence>
<evidence type="ECO:0000256" key="8">
    <source>
        <dbReference type="ARBA" id="ARBA00070552"/>
    </source>
</evidence>
<feature type="region of interest" description="Disordered" evidence="10">
    <location>
        <begin position="526"/>
        <end position="589"/>
    </location>
</feature>
<dbReference type="Pfam" id="PF00400">
    <property type="entry name" value="WD40"/>
    <property type="match status" value="1"/>
</dbReference>
<comment type="subunit">
    <text evidence="7">Part of the small subunit (SSU) processome, composed of more than 70 proteins and the RNA chaperone small nucleolar RNA (snoRNA) U3. Interacts with DDX21, NCL, NOP2 and EBNA1BP2.</text>
</comment>
<dbReference type="Gene3D" id="2.130.10.10">
    <property type="entry name" value="YVTN repeat-like/Quinoprotein amine dehydrogenase"/>
    <property type="match status" value="1"/>
</dbReference>
<name>A0AAW1DWV9_ZOAVI</name>
<organism evidence="12 13">
    <name type="scientific">Zoarces viviparus</name>
    <name type="common">Viviparous eelpout</name>
    <name type="synonym">Blennius viviparus</name>
    <dbReference type="NCBI Taxonomy" id="48416"/>
    <lineage>
        <taxon>Eukaryota</taxon>
        <taxon>Metazoa</taxon>
        <taxon>Chordata</taxon>
        <taxon>Craniata</taxon>
        <taxon>Vertebrata</taxon>
        <taxon>Euteleostomi</taxon>
        <taxon>Actinopterygii</taxon>
        <taxon>Neopterygii</taxon>
        <taxon>Teleostei</taxon>
        <taxon>Neoteleostei</taxon>
        <taxon>Acanthomorphata</taxon>
        <taxon>Eupercaria</taxon>
        <taxon>Perciformes</taxon>
        <taxon>Cottioidei</taxon>
        <taxon>Zoarcales</taxon>
        <taxon>Zoarcidae</taxon>
        <taxon>Zoarcinae</taxon>
        <taxon>Zoarces</taxon>
    </lineage>
</organism>
<feature type="compositionally biased region" description="Basic and acidic residues" evidence="10">
    <location>
        <begin position="31"/>
        <end position="47"/>
    </location>
</feature>
<evidence type="ECO:0000256" key="7">
    <source>
        <dbReference type="ARBA" id="ARBA00064570"/>
    </source>
</evidence>
<evidence type="ECO:0000256" key="10">
    <source>
        <dbReference type="SAM" id="MobiDB-lite"/>
    </source>
</evidence>
<dbReference type="SUPFAM" id="SSF50978">
    <property type="entry name" value="WD40 repeat-like"/>
    <property type="match status" value="1"/>
</dbReference>
<feature type="region of interest" description="Disordered" evidence="10">
    <location>
        <begin position="1"/>
        <end position="101"/>
    </location>
</feature>
<dbReference type="FunFam" id="2.130.10.10:FF:000128">
    <property type="entry name" value="WD repeat domain 46"/>
    <property type="match status" value="1"/>
</dbReference>
<comment type="subcellular location">
    <subcellularLocation>
        <location evidence="1">Nucleus</location>
        <location evidence="1">Nucleolus</location>
    </subcellularLocation>
</comment>
<evidence type="ECO:0000259" key="11">
    <source>
        <dbReference type="SMART" id="SM01033"/>
    </source>
</evidence>
<comment type="function">
    <text evidence="6">Scaffold component of the nucleolar structure. Required for localization of DDX21 and NCL to the granular compartment of the nucleolus. Part of the small subunit (SSU) processome, first precursor of the small eukaryotic ribosomal subunit. During the assembly of the SSU processome in the nucleolus, many ribosome biogenesis factors, an RNA chaperone and ribosomal proteins associate with the nascent pre-rRNA and work in concert to generate RNA folding, modifications, rearrangements and cleavage as well as targeted degradation of pre-ribosomal RNA by the RNA exosome.</text>
</comment>
<feature type="repeat" description="WD" evidence="9">
    <location>
        <begin position="331"/>
        <end position="372"/>
    </location>
</feature>
<dbReference type="GO" id="GO:0032040">
    <property type="term" value="C:small-subunit processome"/>
    <property type="evidence" value="ECO:0007669"/>
    <property type="project" value="TreeGrafter"/>
</dbReference>
<keyword evidence="3 9" id="KW-0853">WD repeat</keyword>
<dbReference type="InterPro" id="IPR036322">
    <property type="entry name" value="WD40_repeat_dom_sf"/>
</dbReference>
<evidence type="ECO:0000256" key="6">
    <source>
        <dbReference type="ARBA" id="ARBA00059061"/>
    </source>
</evidence>
<dbReference type="PANTHER" id="PTHR14085:SF3">
    <property type="entry name" value="WD REPEAT-CONTAINING PROTEIN 46"/>
    <property type="match status" value="1"/>
</dbReference>
<dbReference type="EMBL" id="JBCEZU010000586">
    <property type="protein sequence ID" value="KAK9514849.1"/>
    <property type="molecule type" value="Genomic_DNA"/>
</dbReference>
<evidence type="ECO:0000256" key="5">
    <source>
        <dbReference type="ARBA" id="ARBA00023242"/>
    </source>
</evidence>
<dbReference type="PROSITE" id="PS50082">
    <property type="entry name" value="WD_REPEATS_2"/>
    <property type="match status" value="1"/>
</dbReference>
<evidence type="ECO:0000256" key="3">
    <source>
        <dbReference type="ARBA" id="ARBA00022574"/>
    </source>
</evidence>
<evidence type="ECO:0000256" key="1">
    <source>
        <dbReference type="ARBA" id="ARBA00004604"/>
    </source>
</evidence>
<keyword evidence="4" id="KW-0677">Repeat</keyword>
<evidence type="ECO:0000313" key="12">
    <source>
        <dbReference type="EMBL" id="KAK9514849.1"/>
    </source>
</evidence>
<feature type="compositionally biased region" description="Basic and acidic residues" evidence="10">
    <location>
        <begin position="545"/>
        <end position="575"/>
    </location>
</feature>
<dbReference type="InterPro" id="IPR012952">
    <property type="entry name" value="BING4_C_dom"/>
</dbReference>
<evidence type="ECO:0000256" key="4">
    <source>
        <dbReference type="ARBA" id="ARBA00022737"/>
    </source>
</evidence>
<dbReference type="GO" id="GO:0030686">
    <property type="term" value="C:90S preribosome"/>
    <property type="evidence" value="ECO:0007669"/>
    <property type="project" value="TreeGrafter"/>
</dbReference>
<keyword evidence="2" id="KW-0597">Phosphoprotein</keyword>
<dbReference type="SMART" id="SM01033">
    <property type="entry name" value="BING4CT"/>
    <property type="match status" value="1"/>
</dbReference>
<feature type="compositionally biased region" description="Basic and acidic residues" evidence="10">
    <location>
        <begin position="55"/>
        <end position="67"/>
    </location>
</feature>
<comment type="caution">
    <text evidence="12">The sequence shown here is derived from an EMBL/GenBank/DDBJ whole genome shotgun (WGS) entry which is preliminary data.</text>
</comment>
<dbReference type="AlphaFoldDB" id="A0AAW1DWV9"/>
<evidence type="ECO:0000256" key="2">
    <source>
        <dbReference type="ARBA" id="ARBA00022553"/>
    </source>
</evidence>
<dbReference type="GO" id="GO:0000462">
    <property type="term" value="P:maturation of SSU-rRNA from tricistronic rRNA transcript (SSU-rRNA, 5.8S rRNA, LSU-rRNA)"/>
    <property type="evidence" value="ECO:0007669"/>
    <property type="project" value="TreeGrafter"/>
</dbReference>
<proteinExistence type="predicted"/>
<dbReference type="InterPro" id="IPR001680">
    <property type="entry name" value="WD40_rpt"/>
</dbReference>
<reference evidence="12 13" key="1">
    <citation type="journal article" date="2024" name="Genome Biol. Evol.">
        <title>Chromosome-level genome assembly of the viviparous eelpout Zoarces viviparus.</title>
        <authorList>
            <person name="Fuhrmann N."/>
            <person name="Brasseur M.V."/>
            <person name="Bakowski C.E."/>
            <person name="Podsiadlowski L."/>
            <person name="Prost S."/>
            <person name="Krehenwinkel H."/>
            <person name="Mayer C."/>
        </authorList>
    </citation>
    <scope>NUCLEOTIDE SEQUENCE [LARGE SCALE GENOMIC DNA]</scope>
    <source>
        <strain evidence="12">NO-MEL_2022_Ind0_liver</strain>
    </source>
</reference>
<dbReference type="Pfam" id="PF08149">
    <property type="entry name" value="BING4CT"/>
    <property type="match status" value="1"/>
</dbReference>
<keyword evidence="5" id="KW-0539">Nucleus</keyword>